<dbReference type="PANTHER" id="PTHR13353:SF5">
    <property type="entry name" value="TRANSMEMBRANE PROTEIN 19"/>
    <property type="match status" value="1"/>
</dbReference>
<keyword evidence="9" id="KW-1185">Reference proteome</keyword>
<dbReference type="Pfam" id="PF01940">
    <property type="entry name" value="DUF92"/>
    <property type="match status" value="1"/>
</dbReference>
<proteinExistence type="inferred from homology"/>
<organism evidence="8 9">
    <name type="scientific">Hucho hucho</name>
    <name type="common">huchen</name>
    <dbReference type="NCBI Taxonomy" id="62062"/>
    <lineage>
        <taxon>Eukaryota</taxon>
        <taxon>Metazoa</taxon>
        <taxon>Chordata</taxon>
        <taxon>Craniata</taxon>
        <taxon>Vertebrata</taxon>
        <taxon>Euteleostomi</taxon>
        <taxon>Actinopterygii</taxon>
        <taxon>Neopterygii</taxon>
        <taxon>Teleostei</taxon>
        <taxon>Protacanthopterygii</taxon>
        <taxon>Salmoniformes</taxon>
        <taxon>Salmonidae</taxon>
        <taxon>Salmoninae</taxon>
        <taxon>Hucho</taxon>
    </lineage>
</organism>
<evidence type="ECO:0000256" key="5">
    <source>
        <dbReference type="ARBA" id="ARBA00022989"/>
    </source>
</evidence>
<evidence type="ECO:0000313" key="9">
    <source>
        <dbReference type="Proteomes" id="UP000314982"/>
    </source>
</evidence>
<dbReference type="Ensembl" id="ENSHHUT00000067408.1">
    <property type="protein sequence ID" value="ENSHHUP00000065198.1"/>
    <property type="gene ID" value="ENSHHUG00000038462.1"/>
</dbReference>
<dbReference type="Proteomes" id="UP000314982">
    <property type="component" value="Unassembled WGS sequence"/>
</dbReference>
<feature type="transmembrane region" description="Helical" evidence="7">
    <location>
        <begin position="20"/>
        <end position="43"/>
    </location>
</feature>
<feature type="transmembrane region" description="Helical" evidence="7">
    <location>
        <begin position="71"/>
        <end position="96"/>
    </location>
</feature>
<evidence type="ECO:0000256" key="3">
    <source>
        <dbReference type="ARBA" id="ARBA00014258"/>
    </source>
</evidence>
<evidence type="ECO:0000313" key="8">
    <source>
        <dbReference type="Ensembl" id="ENSHHUP00000065198.1"/>
    </source>
</evidence>
<comment type="similarity">
    <text evidence="2">Belongs to the TMEM19 family.</text>
</comment>
<keyword evidence="4 7" id="KW-0812">Transmembrane</keyword>
<reference evidence="9" key="1">
    <citation type="submission" date="2018-06" db="EMBL/GenBank/DDBJ databases">
        <title>Genome assembly of Danube salmon.</title>
        <authorList>
            <person name="Macqueen D.J."/>
            <person name="Gundappa M.K."/>
        </authorList>
    </citation>
    <scope>NUCLEOTIDE SEQUENCE [LARGE SCALE GENOMIC DNA]</scope>
</reference>
<reference evidence="8" key="3">
    <citation type="submission" date="2025-09" db="UniProtKB">
        <authorList>
            <consortium name="Ensembl"/>
        </authorList>
    </citation>
    <scope>IDENTIFICATION</scope>
</reference>
<dbReference type="PANTHER" id="PTHR13353">
    <property type="entry name" value="TRANSMEMBRANE PROTEIN 19"/>
    <property type="match status" value="1"/>
</dbReference>
<reference evidence="8" key="2">
    <citation type="submission" date="2025-08" db="UniProtKB">
        <authorList>
            <consortium name="Ensembl"/>
        </authorList>
    </citation>
    <scope>IDENTIFICATION</scope>
</reference>
<dbReference type="STRING" id="62062.ENSHHUP00000065198"/>
<keyword evidence="6 7" id="KW-0472">Membrane</keyword>
<dbReference type="InterPro" id="IPR002794">
    <property type="entry name" value="DUF92_TMEM19"/>
</dbReference>
<name>A0A4W5PSN8_9TELE</name>
<comment type="subcellular location">
    <subcellularLocation>
        <location evidence="1">Membrane</location>
        <topology evidence="1">Multi-pass membrane protein</topology>
    </subcellularLocation>
</comment>
<evidence type="ECO:0000256" key="7">
    <source>
        <dbReference type="SAM" id="Phobius"/>
    </source>
</evidence>
<dbReference type="AlphaFoldDB" id="A0A4W5PSN8"/>
<dbReference type="GeneTree" id="ENSGT00390000017998"/>
<evidence type="ECO:0000256" key="1">
    <source>
        <dbReference type="ARBA" id="ARBA00004141"/>
    </source>
</evidence>
<dbReference type="GO" id="GO:0016020">
    <property type="term" value="C:membrane"/>
    <property type="evidence" value="ECO:0007669"/>
    <property type="project" value="UniProtKB-SubCell"/>
</dbReference>
<protein>
    <recommendedName>
        <fullName evidence="3">Transmembrane protein 19</fullName>
    </recommendedName>
</protein>
<evidence type="ECO:0000256" key="4">
    <source>
        <dbReference type="ARBA" id="ARBA00022692"/>
    </source>
</evidence>
<evidence type="ECO:0000256" key="6">
    <source>
        <dbReference type="ARBA" id="ARBA00023136"/>
    </source>
</evidence>
<keyword evidence="5 7" id="KW-1133">Transmembrane helix</keyword>
<sequence>MIFEDEILMKEYLKMMTDMIVLCATLAISLTFWIISITASTYYGKTPLRVSPPQHDAATPVLHGWDGVLRLATLLVGFILTMANMSFFSALLAFFITSSKLTRWKEEVKKKLDSDYKEGGQRNWVQVFCNGGVPTELALLYMIEVGPGEMPVDFGKQYSASWMCLSLLGALACSTGDTWASEVGPVLSQTKPRLITSWREVPTGTHTPGSISSLIAKGQNTYVNKVSVYFLIHLQKMSKNQFSLSLWGYDESIGKVVDFASVTTKRICGKPILDNNGVNLFSSIIVALVLPGVAWSFWPH</sequence>
<feature type="transmembrane region" description="Helical" evidence="7">
    <location>
        <begin position="280"/>
        <end position="298"/>
    </location>
</feature>
<evidence type="ECO:0000256" key="2">
    <source>
        <dbReference type="ARBA" id="ARBA00009012"/>
    </source>
</evidence>
<accession>A0A4W5PSN8</accession>